<dbReference type="STRING" id="626940.BHW43_07925"/>
<evidence type="ECO:0008006" key="3">
    <source>
        <dbReference type="Google" id="ProtNLM"/>
    </source>
</evidence>
<protein>
    <recommendedName>
        <fullName evidence="3">Nucleotidyl transferase AbiEii/AbiGii toxin family protein</fullName>
    </recommendedName>
</protein>
<organism evidence="1 2">
    <name type="scientific">Phascolarctobacterium succinatutens</name>
    <dbReference type="NCBI Taxonomy" id="626940"/>
    <lineage>
        <taxon>Bacteria</taxon>
        <taxon>Bacillati</taxon>
        <taxon>Bacillota</taxon>
        <taxon>Negativicutes</taxon>
        <taxon>Acidaminococcales</taxon>
        <taxon>Acidaminococcaceae</taxon>
        <taxon>Phascolarctobacterium</taxon>
    </lineage>
</organism>
<sequence>MILHNDQDAFRVLLETIHNETGYRKDVLEKDYYVVLLLEELSKLQRDGLPAYFKGGTALYKALKTTNRFSEDIDLSVDTRNCTRTRSDKLLEKATKKYVSLERDASKGVTHRSEVIAVYNYNPVTVIDENDALQRFGNVKIEATSFTISEPVAPLEVTPMLYELTDARFRSILEDTYQIKPFTVDTITLERIFVDKLFAAEAYIRNANVGNRAFEAAKHIYDLSVMKEHPKIKKFIRDDEHLRKLVMIRLEEELQRLDGIPNVLPDEFLFLKDSIHKSMVKDAYNIMQKQYVLLDKDRISFADAEKAIGEIEAELKNKTVWRNLKL</sequence>
<proteinExistence type="predicted"/>
<dbReference type="Gene3D" id="3.10.450.620">
    <property type="entry name" value="JHP933, nucleotidyltransferase-like core domain"/>
    <property type="match status" value="1"/>
</dbReference>
<dbReference type="Pfam" id="PF08843">
    <property type="entry name" value="AbiEii"/>
    <property type="match status" value="1"/>
</dbReference>
<dbReference type="InterPro" id="IPR014942">
    <property type="entry name" value="AbiEii"/>
</dbReference>
<dbReference type="Proteomes" id="UP000186777">
    <property type="component" value="Unassembled WGS sequence"/>
</dbReference>
<dbReference type="EMBL" id="MNTG01000035">
    <property type="protein sequence ID" value="OLA37003.1"/>
    <property type="molecule type" value="Genomic_DNA"/>
</dbReference>
<name>A0A1Q6R3R8_9FIRM</name>
<gene>
    <name evidence="1" type="ORF">BHW43_07925</name>
</gene>
<dbReference type="RefSeq" id="WP_303680132.1">
    <property type="nucleotide sequence ID" value="NZ_MNTG01000035.1"/>
</dbReference>
<accession>A0A1Q6R3R8</accession>
<evidence type="ECO:0000313" key="2">
    <source>
        <dbReference type="Proteomes" id="UP000186777"/>
    </source>
</evidence>
<comment type="caution">
    <text evidence="1">The sequence shown here is derived from an EMBL/GenBank/DDBJ whole genome shotgun (WGS) entry which is preliminary data.</text>
</comment>
<evidence type="ECO:0000313" key="1">
    <source>
        <dbReference type="EMBL" id="OLA37003.1"/>
    </source>
</evidence>
<reference evidence="1 2" key="1">
    <citation type="journal article" date="2016" name="Nat. Biotechnol.">
        <title>Measurement of bacterial replication rates in microbial communities.</title>
        <authorList>
            <person name="Brown C.T."/>
            <person name="Olm M.R."/>
            <person name="Thomas B.C."/>
            <person name="Banfield J.F."/>
        </authorList>
    </citation>
    <scope>NUCLEOTIDE SEQUENCE [LARGE SCALE GENOMIC DNA]</scope>
    <source>
        <strain evidence="1">46_33</strain>
    </source>
</reference>
<dbReference type="AlphaFoldDB" id="A0A1Q6R3R8"/>